<keyword evidence="1" id="KW-0472">Membrane</keyword>
<evidence type="ECO:0000313" key="3">
    <source>
        <dbReference type="Proteomes" id="UP000054653"/>
    </source>
</evidence>
<reference evidence="2 3" key="1">
    <citation type="submission" date="2015-01" db="EMBL/GenBank/DDBJ databases">
        <title>Evolution of Trichinella species and genotypes.</title>
        <authorList>
            <person name="Korhonen P.K."/>
            <person name="Edoardo P."/>
            <person name="Giuseppe L.R."/>
            <person name="Gasser R.B."/>
        </authorList>
    </citation>
    <scope>NUCLEOTIDE SEQUENCE [LARGE SCALE GENOMIC DNA]</scope>
    <source>
        <strain evidence="2">ISS120</strain>
    </source>
</reference>
<proteinExistence type="predicted"/>
<feature type="transmembrane region" description="Helical" evidence="1">
    <location>
        <begin position="76"/>
        <end position="96"/>
    </location>
</feature>
<gene>
    <name evidence="2" type="ORF">T03_4630</name>
</gene>
<keyword evidence="3" id="KW-1185">Reference proteome</keyword>
<sequence>MQQKQCCCDDAAYTNATEYYISPKLFELNVGRIEISKLHFTFKVLKKHCPAKQIRHRYDEQKQHFYTMAQDVFPRINLLFLLLLALLLIIRFLNIFSQRKLAKMRSSFTCHVTAVSTMLTQQLAVGWSLYDC</sequence>
<keyword evidence="1" id="KW-1133">Transmembrane helix</keyword>
<keyword evidence="1" id="KW-0812">Transmembrane</keyword>
<comment type="caution">
    <text evidence="2">The sequence shown here is derived from an EMBL/GenBank/DDBJ whole genome shotgun (WGS) entry which is preliminary data.</text>
</comment>
<dbReference type="Proteomes" id="UP000054653">
    <property type="component" value="Unassembled WGS sequence"/>
</dbReference>
<evidence type="ECO:0000256" key="1">
    <source>
        <dbReference type="SAM" id="Phobius"/>
    </source>
</evidence>
<dbReference type="EMBL" id="JYDI01000088">
    <property type="protein sequence ID" value="KRY53315.1"/>
    <property type="molecule type" value="Genomic_DNA"/>
</dbReference>
<dbReference type="OrthoDB" id="10356482at2759"/>
<accession>A0A0V1CX54</accession>
<organism evidence="2 3">
    <name type="scientific">Trichinella britovi</name>
    <name type="common">Parasitic roundworm</name>
    <dbReference type="NCBI Taxonomy" id="45882"/>
    <lineage>
        <taxon>Eukaryota</taxon>
        <taxon>Metazoa</taxon>
        <taxon>Ecdysozoa</taxon>
        <taxon>Nematoda</taxon>
        <taxon>Enoplea</taxon>
        <taxon>Dorylaimia</taxon>
        <taxon>Trichinellida</taxon>
        <taxon>Trichinellidae</taxon>
        <taxon>Trichinella</taxon>
    </lineage>
</organism>
<evidence type="ECO:0000313" key="2">
    <source>
        <dbReference type="EMBL" id="KRY53315.1"/>
    </source>
</evidence>
<protein>
    <submittedName>
        <fullName evidence="2">Uncharacterized protein</fullName>
    </submittedName>
</protein>
<dbReference type="AlphaFoldDB" id="A0A0V1CX54"/>
<name>A0A0V1CX54_TRIBR</name>